<reference evidence="2" key="1">
    <citation type="journal article" date="2022" name="Mol. Ecol. Resour.">
        <title>The genomes of chicory, endive, great burdock and yacon provide insights into Asteraceae palaeo-polyploidization history and plant inulin production.</title>
        <authorList>
            <person name="Fan W."/>
            <person name="Wang S."/>
            <person name="Wang H."/>
            <person name="Wang A."/>
            <person name="Jiang F."/>
            <person name="Liu H."/>
            <person name="Zhao H."/>
            <person name="Xu D."/>
            <person name="Zhang Y."/>
        </authorList>
    </citation>
    <scope>NUCLEOTIDE SEQUENCE [LARGE SCALE GENOMIC DNA]</scope>
    <source>
        <strain evidence="2">cv. Punajuju</strain>
    </source>
</reference>
<sequence length="326" mass="37341">MELKEEMHNLMKVASYAFISLGYCYFIGKIVPKGVLRLLTILPVVIVFLSIPLSLTSVHMIGAFSFYISWLANFKLILFAFEKGPLSSPSVTLLRFFAVACFPIDVTPSKEGFSKPNNPSKTSLFTYGTKGVILAICLRIYHNHIEALHPMMAWCIFGLIVYLMLEFFVALSSTIVGLFLKVELDQQFDEPYLTASLQDFWGRRWNVMVNRILHLSIYEPMRILSVRVMGGCGPQTWPTWEVMLFFVLHGVCLVLEVVIKKATRYKWSLPNHLSRPLVLTFVLATSYWLFFPELLRCRMVERAFEEYGAVSDLATDVVRTAPIFFE</sequence>
<accession>A0ACB9F3S6</accession>
<reference evidence="1 2" key="2">
    <citation type="journal article" date="2022" name="Mol. Ecol. Resour.">
        <title>The genomes of chicory, endive, great burdock and yacon provide insights into Asteraceae paleo-polyploidization history and plant inulin production.</title>
        <authorList>
            <person name="Fan W."/>
            <person name="Wang S."/>
            <person name="Wang H."/>
            <person name="Wang A."/>
            <person name="Jiang F."/>
            <person name="Liu H."/>
            <person name="Zhao H."/>
            <person name="Xu D."/>
            <person name="Zhang Y."/>
        </authorList>
    </citation>
    <scope>NUCLEOTIDE SEQUENCE [LARGE SCALE GENOMIC DNA]</scope>
    <source>
        <strain evidence="2">cv. Punajuju</strain>
        <tissue evidence="1">Leaves</tissue>
    </source>
</reference>
<dbReference type="Proteomes" id="UP001055811">
    <property type="component" value="Linkage Group LG03"/>
</dbReference>
<comment type="caution">
    <text evidence="1">The sequence shown here is derived from an EMBL/GenBank/DDBJ whole genome shotgun (WGS) entry which is preliminary data.</text>
</comment>
<gene>
    <name evidence="1" type="ORF">L2E82_15356</name>
</gene>
<keyword evidence="2" id="KW-1185">Reference proteome</keyword>
<proteinExistence type="predicted"/>
<organism evidence="1 2">
    <name type="scientific">Cichorium intybus</name>
    <name type="common">Chicory</name>
    <dbReference type="NCBI Taxonomy" id="13427"/>
    <lineage>
        <taxon>Eukaryota</taxon>
        <taxon>Viridiplantae</taxon>
        <taxon>Streptophyta</taxon>
        <taxon>Embryophyta</taxon>
        <taxon>Tracheophyta</taxon>
        <taxon>Spermatophyta</taxon>
        <taxon>Magnoliopsida</taxon>
        <taxon>eudicotyledons</taxon>
        <taxon>Gunneridae</taxon>
        <taxon>Pentapetalae</taxon>
        <taxon>asterids</taxon>
        <taxon>campanulids</taxon>
        <taxon>Asterales</taxon>
        <taxon>Asteraceae</taxon>
        <taxon>Cichorioideae</taxon>
        <taxon>Cichorieae</taxon>
        <taxon>Cichoriinae</taxon>
        <taxon>Cichorium</taxon>
    </lineage>
</organism>
<evidence type="ECO:0000313" key="2">
    <source>
        <dbReference type="Proteomes" id="UP001055811"/>
    </source>
</evidence>
<name>A0ACB9F3S6_CICIN</name>
<evidence type="ECO:0000313" key="1">
    <source>
        <dbReference type="EMBL" id="KAI3765326.1"/>
    </source>
</evidence>
<protein>
    <submittedName>
        <fullName evidence="1">Uncharacterized protein</fullName>
    </submittedName>
</protein>
<dbReference type="EMBL" id="CM042011">
    <property type="protein sequence ID" value="KAI3765326.1"/>
    <property type="molecule type" value="Genomic_DNA"/>
</dbReference>